<organism evidence="1 2">
    <name type="scientific">Cichorium intybus</name>
    <name type="common">Chicory</name>
    <dbReference type="NCBI Taxonomy" id="13427"/>
    <lineage>
        <taxon>Eukaryota</taxon>
        <taxon>Viridiplantae</taxon>
        <taxon>Streptophyta</taxon>
        <taxon>Embryophyta</taxon>
        <taxon>Tracheophyta</taxon>
        <taxon>Spermatophyta</taxon>
        <taxon>Magnoliopsida</taxon>
        <taxon>eudicotyledons</taxon>
        <taxon>Gunneridae</taxon>
        <taxon>Pentapetalae</taxon>
        <taxon>asterids</taxon>
        <taxon>campanulids</taxon>
        <taxon>Asterales</taxon>
        <taxon>Asteraceae</taxon>
        <taxon>Cichorioideae</taxon>
        <taxon>Cichorieae</taxon>
        <taxon>Cichoriinae</taxon>
        <taxon>Cichorium</taxon>
    </lineage>
</organism>
<sequence>MVDTFNDEIPRTLEPPVPRWHWQPLTLPTRSIQQQGEKACRRAQRQGNDMRGSHTPKPNILKTSLLSEQMVKPPVIYTKVLGKPQLQ</sequence>
<evidence type="ECO:0000313" key="1">
    <source>
        <dbReference type="EMBL" id="KAI3792186.1"/>
    </source>
</evidence>
<dbReference type="EMBL" id="CM042009">
    <property type="protein sequence ID" value="KAI3792186.1"/>
    <property type="molecule type" value="Genomic_DNA"/>
</dbReference>
<comment type="caution">
    <text evidence="1">The sequence shown here is derived from an EMBL/GenBank/DDBJ whole genome shotgun (WGS) entry which is preliminary data.</text>
</comment>
<name>A0ACB9H9J2_CICIN</name>
<protein>
    <submittedName>
        <fullName evidence="1">Uncharacterized protein</fullName>
    </submittedName>
</protein>
<keyword evidence="2" id="KW-1185">Reference proteome</keyword>
<proteinExistence type="predicted"/>
<gene>
    <name evidence="1" type="ORF">L2E82_06058</name>
</gene>
<reference evidence="1 2" key="2">
    <citation type="journal article" date="2022" name="Mol. Ecol. Resour.">
        <title>The genomes of chicory, endive, great burdock and yacon provide insights into Asteraceae paleo-polyploidization history and plant inulin production.</title>
        <authorList>
            <person name="Fan W."/>
            <person name="Wang S."/>
            <person name="Wang H."/>
            <person name="Wang A."/>
            <person name="Jiang F."/>
            <person name="Liu H."/>
            <person name="Zhao H."/>
            <person name="Xu D."/>
            <person name="Zhang Y."/>
        </authorList>
    </citation>
    <scope>NUCLEOTIDE SEQUENCE [LARGE SCALE GENOMIC DNA]</scope>
    <source>
        <strain evidence="2">cv. Punajuju</strain>
        <tissue evidence="1">Leaves</tissue>
    </source>
</reference>
<reference evidence="2" key="1">
    <citation type="journal article" date="2022" name="Mol. Ecol. Resour.">
        <title>The genomes of chicory, endive, great burdock and yacon provide insights into Asteraceae palaeo-polyploidization history and plant inulin production.</title>
        <authorList>
            <person name="Fan W."/>
            <person name="Wang S."/>
            <person name="Wang H."/>
            <person name="Wang A."/>
            <person name="Jiang F."/>
            <person name="Liu H."/>
            <person name="Zhao H."/>
            <person name="Xu D."/>
            <person name="Zhang Y."/>
        </authorList>
    </citation>
    <scope>NUCLEOTIDE SEQUENCE [LARGE SCALE GENOMIC DNA]</scope>
    <source>
        <strain evidence="2">cv. Punajuju</strain>
    </source>
</reference>
<accession>A0ACB9H9J2</accession>
<dbReference type="Proteomes" id="UP001055811">
    <property type="component" value="Linkage Group LG01"/>
</dbReference>
<evidence type="ECO:0000313" key="2">
    <source>
        <dbReference type="Proteomes" id="UP001055811"/>
    </source>
</evidence>